<gene>
    <name evidence="2" type="ORF">AVEN_128588_1</name>
    <name evidence="3" type="ORF">AVEN_158215_1</name>
</gene>
<dbReference type="AlphaFoldDB" id="A0A4Y2PBK8"/>
<dbReference type="Proteomes" id="UP000499080">
    <property type="component" value="Unassembled WGS sequence"/>
</dbReference>
<evidence type="ECO:0000256" key="1">
    <source>
        <dbReference type="SAM" id="Phobius"/>
    </source>
</evidence>
<evidence type="ECO:0000313" key="2">
    <source>
        <dbReference type="EMBL" id="GBN47557.1"/>
    </source>
</evidence>
<dbReference type="EMBL" id="BGPR01010708">
    <property type="protein sequence ID" value="GBN47617.1"/>
    <property type="molecule type" value="Genomic_DNA"/>
</dbReference>
<feature type="transmembrane region" description="Helical" evidence="1">
    <location>
        <begin position="190"/>
        <end position="212"/>
    </location>
</feature>
<sequence length="258" mass="30407">MPATKKKCENEMLKCHCCNCFSCNHLSPKCCQCQQMNLSSGIKCSNKNKFQQKEHCIREKSGKVCCGCVQKRCKSCNRVSCCHCKTCCNRKDNVYLQDTSSSDRHFKNGKYIDSKMRKRMKLDMQDKKFIEEDITKGKQLKNVPKHHKFKCKCSDCSKQNRKLTSIDDSKKMKVKHNDHLPSDINENDRMLWYTFIFLIMFAIIFEISMLVAHRKKLNILAMPLLNYFGFNTKTEPPSYWNRYRYLTEILQPLFALLQ</sequence>
<evidence type="ECO:0000313" key="4">
    <source>
        <dbReference type="Proteomes" id="UP000499080"/>
    </source>
</evidence>
<proteinExistence type="predicted"/>
<organism evidence="3 4">
    <name type="scientific">Araneus ventricosus</name>
    <name type="common">Orbweaver spider</name>
    <name type="synonym">Epeira ventricosa</name>
    <dbReference type="NCBI Taxonomy" id="182803"/>
    <lineage>
        <taxon>Eukaryota</taxon>
        <taxon>Metazoa</taxon>
        <taxon>Ecdysozoa</taxon>
        <taxon>Arthropoda</taxon>
        <taxon>Chelicerata</taxon>
        <taxon>Arachnida</taxon>
        <taxon>Araneae</taxon>
        <taxon>Araneomorphae</taxon>
        <taxon>Entelegynae</taxon>
        <taxon>Araneoidea</taxon>
        <taxon>Araneidae</taxon>
        <taxon>Araneus</taxon>
    </lineage>
</organism>
<accession>A0A4Y2PBK8</accession>
<comment type="caution">
    <text evidence="3">The sequence shown here is derived from an EMBL/GenBank/DDBJ whole genome shotgun (WGS) entry which is preliminary data.</text>
</comment>
<reference evidence="3 4" key="1">
    <citation type="journal article" date="2019" name="Sci. Rep.">
        <title>Orb-weaving spider Araneus ventricosus genome elucidates the spidroin gene catalogue.</title>
        <authorList>
            <person name="Kono N."/>
            <person name="Nakamura H."/>
            <person name="Ohtoshi R."/>
            <person name="Moran D.A.P."/>
            <person name="Shinohara A."/>
            <person name="Yoshida Y."/>
            <person name="Fujiwara M."/>
            <person name="Mori M."/>
            <person name="Tomita M."/>
            <person name="Arakawa K."/>
        </authorList>
    </citation>
    <scope>NUCLEOTIDE SEQUENCE [LARGE SCALE GENOMIC DNA]</scope>
</reference>
<keyword evidence="1" id="KW-0472">Membrane</keyword>
<dbReference type="EMBL" id="BGPR01010699">
    <property type="protein sequence ID" value="GBN47557.1"/>
    <property type="molecule type" value="Genomic_DNA"/>
</dbReference>
<protein>
    <submittedName>
        <fullName evidence="3">Uncharacterized protein</fullName>
    </submittedName>
</protein>
<evidence type="ECO:0000313" key="3">
    <source>
        <dbReference type="EMBL" id="GBN47617.1"/>
    </source>
</evidence>
<keyword evidence="4" id="KW-1185">Reference proteome</keyword>
<name>A0A4Y2PBK8_ARAVE</name>
<keyword evidence="1" id="KW-0812">Transmembrane</keyword>
<keyword evidence="1" id="KW-1133">Transmembrane helix</keyword>